<feature type="domain" description="G" evidence="1">
    <location>
        <begin position="63"/>
        <end position="167"/>
    </location>
</feature>
<name>A0A7K3M7R2_9ACTN</name>
<dbReference type="EMBL" id="WLZY01000006">
    <property type="protein sequence ID" value="NDL58982.1"/>
    <property type="molecule type" value="Genomic_DNA"/>
</dbReference>
<dbReference type="Proteomes" id="UP000460435">
    <property type="component" value="Unassembled WGS sequence"/>
</dbReference>
<dbReference type="RefSeq" id="WP_162451680.1">
    <property type="nucleotide sequence ID" value="NZ_WLZY01000006.1"/>
</dbReference>
<dbReference type="CDD" id="cd00882">
    <property type="entry name" value="Ras_like_GTPase"/>
    <property type="match status" value="1"/>
</dbReference>
<dbReference type="Pfam" id="PF01926">
    <property type="entry name" value="MMR_HSR1"/>
    <property type="match status" value="1"/>
</dbReference>
<proteinExistence type="predicted"/>
<gene>
    <name evidence="2" type="ORF">F7O44_18100</name>
</gene>
<dbReference type="InterPro" id="IPR027417">
    <property type="entry name" value="P-loop_NTPase"/>
</dbReference>
<evidence type="ECO:0000313" key="3">
    <source>
        <dbReference type="Proteomes" id="UP000460435"/>
    </source>
</evidence>
<sequence length="309" mass="33003">MAQPSDERMYDALSVLRRLVGEIDFPFDSASSAKTRRELDDARTLLDHYLLARLRRMDAPLLVAVGGSTGAGKSTLVNGIVGDVVTSPGVLRPTTRIPVLVHHPDDTPEFPAEHVLSEQRPVDGIPRGLTLMDTPPLASVADESRSQAPAALETADLWIFMTTAARYADAVPWQVLARAAERRMSVAAVVNRVPPGAVNEIRSHLAGLLASRGLGDAPLFALEEATLDSSGMMPPHVVEHVSRWLHELAGGDAARAAVVRRTVDGAVSHVLSRVSSSLAQAEVDVFDDAARADLTEAVAAGWRARGEAE</sequence>
<keyword evidence="3" id="KW-1185">Reference proteome</keyword>
<reference evidence="2 3" key="1">
    <citation type="submission" date="2019-11" db="EMBL/GenBank/DDBJ databases">
        <authorList>
            <person name="Li X.-J."/>
            <person name="Feng X.-M."/>
        </authorList>
    </citation>
    <scope>NUCLEOTIDE SEQUENCE [LARGE SCALE GENOMIC DNA]</scope>
    <source>
        <strain evidence="2 3">XMNu-373</strain>
    </source>
</reference>
<organism evidence="2 3">
    <name type="scientific">Phytoactinopolyspora mesophila</name>
    <dbReference type="NCBI Taxonomy" id="2650750"/>
    <lineage>
        <taxon>Bacteria</taxon>
        <taxon>Bacillati</taxon>
        <taxon>Actinomycetota</taxon>
        <taxon>Actinomycetes</taxon>
        <taxon>Jiangellales</taxon>
        <taxon>Jiangellaceae</taxon>
        <taxon>Phytoactinopolyspora</taxon>
    </lineage>
</organism>
<comment type="caution">
    <text evidence="2">The sequence shown here is derived from an EMBL/GenBank/DDBJ whole genome shotgun (WGS) entry which is preliminary data.</text>
</comment>
<evidence type="ECO:0000313" key="2">
    <source>
        <dbReference type="EMBL" id="NDL58982.1"/>
    </source>
</evidence>
<protein>
    <recommendedName>
        <fullName evidence="1">G domain-containing protein</fullName>
    </recommendedName>
</protein>
<dbReference type="Gene3D" id="3.40.50.300">
    <property type="entry name" value="P-loop containing nucleotide triphosphate hydrolases"/>
    <property type="match status" value="1"/>
</dbReference>
<accession>A0A7K3M7R2</accession>
<dbReference type="AlphaFoldDB" id="A0A7K3M7R2"/>
<dbReference type="GO" id="GO:0005525">
    <property type="term" value="F:GTP binding"/>
    <property type="evidence" value="ECO:0007669"/>
    <property type="project" value="InterPro"/>
</dbReference>
<dbReference type="SUPFAM" id="SSF52540">
    <property type="entry name" value="P-loop containing nucleoside triphosphate hydrolases"/>
    <property type="match status" value="1"/>
</dbReference>
<evidence type="ECO:0000259" key="1">
    <source>
        <dbReference type="Pfam" id="PF01926"/>
    </source>
</evidence>
<dbReference type="InterPro" id="IPR006073">
    <property type="entry name" value="GTP-bd"/>
</dbReference>